<proteinExistence type="inferred from homology"/>
<sequence>MNATLEILTAHRSIRKFTDEPLPDGLLETLCTAAQAAATSSFLQGATLIRVTNPESRSTLARCAGGQGYVETAAEFLVLCADLKRAGNYCHKYGKEFEGDFTEQFIIATVDVALMAQNLVIAAESVGLGICYIGGLRNNPQEVSDLLELPRGVYPVFGLCLGYPDQDPEVKPRLPLPVILKQERYNEEGDEEAITGYDETIREYYATRTGGGHGISWSEQVADLLSEKSRPHMREFLAGQGFLFK</sequence>
<evidence type="ECO:0000256" key="2">
    <source>
        <dbReference type="ARBA" id="ARBA00022630"/>
    </source>
</evidence>
<comment type="caution">
    <text evidence="7">The sequence shown here is derived from an EMBL/GenBank/DDBJ whole genome shotgun (WGS) entry which is preliminary data.</text>
</comment>
<dbReference type="Proteomes" id="UP000051934">
    <property type="component" value="Unassembled WGS sequence"/>
</dbReference>
<organism evidence="7 8">
    <name type="scientific">OM182 bacterium BACL3 MAG-120507-bin80</name>
    <dbReference type="NCBI Taxonomy" id="1655577"/>
    <lineage>
        <taxon>Bacteria</taxon>
        <taxon>Pseudomonadati</taxon>
        <taxon>Pseudomonadota</taxon>
        <taxon>Gammaproteobacteria</taxon>
        <taxon>OMG group</taxon>
        <taxon>OM182 clade</taxon>
    </lineage>
</organism>
<evidence type="ECO:0000256" key="4">
    <source>
        <dbReference type="ARBA" id="ARBA00023002"/>
    </source>
</evidence>
<dbReference type="PIRSF" id="PIRSF005426">
    <property type="entry name" value="Frp"/>
    <property type="match status" value="1"/>
</dbReference>
<keyword evidence="2 5" id="KW-0285">Flavoprotein</keyword>
<dbReference type="CDD" id="cd02146">
    <property type="entry name" value="NfsA-like"/>
    <property type="match status" value="1"/>
</dbReference>
<reference evidence="7 8" key="1">
    <citation type="submission" date="2015-10" db="EMBL/GenBank/DDBJ databases">
        <title>Metagenome-Assembled Genomes uncover a global brackish microbiome.</title>
        <authorList>
            <person name="Hugerth L.W."/>
            <person name="Larsson J."/>
            <person name="Alneberg J."/>
            <person name="Lindh M.V."/>
            <person name="Legrand C."/>
            <person name="Pinhassi J."/>
            <person name="Andersson A.F."/>
        </authorList>
    </citation>
    <scope>NUCLEOTIDE SEQUENCE [LARGE SCALE GENOMIC DNA]</scope>
    <source>
        <strain evidence="7">BACL4 MAG-120507-bin80</strain>
    </source>
</reference>
<comment type="similarity">
    <text evidence="1 5">Belongs to the flavin oxidoreductase frp family.</text>
</comment>
<dbReference type="AlphaFoldDB" id="A0A0R2SEJ8"/>
<dbReference type="InterPro" id="IPR029479">
    <property type="entry name" value="Nitroreductase"/>
</dbReference>
<dbReference type="PANTHER" id="PTHR43425">
    <property type="entry name" value="OXYGEN-INSENSITIVE NADPH NITROREDUCTASE"/>
    <property type="match status" value="1"/>
</dbReference>
<evidence type="ECO:0000256" key="1">
    <source>
        <dbReference type="ARBA" id="ARBA00008366"/>
    </source>
</evidence>
<dbReference type="NCBIfam" id="NF008033">
    <property type="entry name" value="PRK10765.1"/>
    <property type="match status" value="1"/>
</dbReference>
<dbReference type="SUPFAM" id="SSF55469">
    <property type="entry name" value="FMN-dependent nitroreductase-like"/>
    <property type="match status" value="1"/>
</dbReference>
<dbReference type="GO" id="GO:0016491">
    <property type="term" value="F:oxidoreductase activity"/>
    <property type="evidence" value="ECO:0007669"/>
    <property type="project" value="UniProtKB-UniRule"/>
</dbReference>
<name>A0A0R2SEJ8_9GAMM</name>
<dbReference type="EMBL" id="LIBB01000014">
    <property type="protein sequence ID" value="KRO73260.1"/>
    <property type="molecule type" value="Genomic_DNA"/>
</dbReference>
<evidence type="ECO:0000256" key="5">
    <source>
        <dbReference type="PIRNR" id="PIRNR005426"/>
    </source>
</evidence>
<dbReference type="InterPro" id="IPR000415">
    <property type="entry name" value="Nitroreductase-like"/>
</dbReference>
<protein>
    <submittedName>
        <fullName evidence="7">FMN reductase</fullName>
    </submittedName>
</protein>
<dbReference type="Pfam" id="PF00881">
    <property type="entry name" value="Nitroreductase"/>
    <property type="match status" value="1"/>
</dbReference>
<evidence type="ECO:0000256" key="3">
    <source>
        <dbReference type="ARBA" id="ARBA00022643"/>
    </source>
</evidence>
<evidence type="ECO:0000313" key="8">
    <source>
        <dbReference type="Proteomes" id="UP000051934"/>
    </source>
</evidence>
<keyword evidence="4 5" id="KW-0560">Oxidoreductase</keyword>
<feature type="domain" description="Nitroreductase" evidence="6">
    <location>
        <begin position="9"/>
        <end position="163"/>
    </location>
</feature>
<evidence type="ECO:0000259" key="6">
    <source>
        <dbReference type="Pfam" id="PF00881"/>
    </source>
</evidence>
<keyword evidence="5" id="KW-0521">NADP</keyword>
<keyword evidence="3 5" id="KW-0288">FMN</keyword>
<dbReference type="InterPro" id="IPR016446">
    <property type="entry name" value="Flavin_OxRdtase_Frp"/>
</dbReference>
<gene>
    <name evidence="7" type="ORF">ABR69_09705</name>
</gene>
<dbReference type="PANTHER" id="PTHR43425:SF2">
    <property type="entry name" value="OXYGEN-INSENSITIVE NADPH NITROREDUCTASE"/>
    <property type="match status" value="1"/>
</dbReference>
<dbReference type="Gene3D" id="3.40.109.10">
    <property type="entry name" value="NADH Oxidase"/>
    <property type="match status" value="1"/>
</dbReference>
<evidence type="ECO:0000313" key="7">
    <source>
        <dbReference type="EMBL" id="KRO73260.1"/>
    </source>
</evidence>
<accession>A0A0R2SEJ8</accession>